<name>A0A9X1JZ76_9FLAO</name>
<keyword evidence="4 6" id="KW-0949">S-adenosyl-L-methionine</keyword>
<dbReference type="GO" id="GO:0008033">
    <property type="term" value="P:tRNA processing"/>
    <property type="evidence" value="ECO:0007669"/>
    <property type="project" value="UniProtKB-UniRule"/>
</dbReference>
<dbReference type="EMBL" id="JAHWDP010000001">
    <property type="protein sequence ID" value="MBW2936976.1"/>
    <property type="molecule type" value="Genomic_DNA"/>
</dbReference>
<evidence type="ECO:0000256" key="6">
    <source>
        <dbReference type="HAMAP-Rule" id="MF_01872"/>
    </source>
</evidence>
<dbReference type="InterPro" id="IPR050210">
    <property type="entry name" value="tRNA_Adenine-N(6)_MTase"/>
</dbReference>
<keyword evidence="2 6" id="KW-0489">Methyltransferase</keyword>
<reference evidence="8" key="1">
    <citation type="submission" date="2021-07" db="EMBL/GenBank/DDBJ databases">
        <title>Aureisphaera sp. CAU 1614 isolated from sea sediment.</title>
        <authorList>
            <person name="Kim W."/>
        </authorList>
    </citation>
    <scope>NUCLEOTIDE SEQUENCE</scope>
    <source>
        <strain evidence="8">CAU 1614</strain>
    </source>
</reference>
<dbReference type="InterPro" id="IPR007848">
    <property type="entry name" value="Small_mtfrase_dom"/>
</dbReference>
<dbReference type="InterPro" id="IPR020596">
    <property type="entry name" value="rRNA_Ade_Mease_Trfase_CS"/>
</dbReference>
<evidence type="ECO:0000256" key="1">
    <source>
        <dbReference type="ARBA" id="ARBA00022490"/>
    </source>
</evidence>
<gene>
    <name evidence="8" type="ORF">KXJ69_02600</name>
</gene>
<proteinExistence type="inferred from homology"/>
<protein>
    <recommendedName>
        <fullName evidence="6">tRNA1(Val) (adenine(37)-N6)-methyltransferase</fullName>
        <ecNumber evidence="6">2.1.1.223</ecNumber>
    </recommendedName>
    <alternativeName>
        <fullName evidence="6">tRNA m6A37 methyltransferase</fullName>
    </alternativeName>
</protein>
<evidence type="ECO:0000313" key="9">
    <source>
        <dbReference type="Proteomes" id="UP001138686"/>
    </source>
</evidence>
<dbReference type="InterPro" id="IPR002052">
    <property type="entry name" value="DNA_methylase_N6_adenine_CS"/>
</dbReference>
<comment type="catalytic activity">
    <reaction evidence="6">
        <text>adenosine(37) in tRNA1(Val) + S-adenosyl-L-methionine = N(6)-methyladenosine(37) in tRNA1(Val) + S-adenosyl-L-homocysteine + H(+)</text>
        <dbReference type="Rhea" id="RHEA:43160"/>
        <dbReference type="Rhea" id="RHEA-COMP:10369"/>
        <dbReference type="Rhea" id="RHEA-COMP:10370"/>
        <dbReference type="ChEBI" id="CHEBI:15378"/>
        <dbReference type="ChEBI" id="CHEBI:57856"/>
        <dbReference type="ChEBI" id="CHEBI:59789"/>
        <dbReference type="ChEBI" id="CHEBI:74411"/>
        <dbReference type="ChEBI" id="CHEBI:74449"/>
        <dbReference type="EC" id="2.1.1.223"/>
    </reaction>
</comment>
<comment type="caution">
    <text evidence="8">The sequence shown here is derived from an EMBL/GenBank/DDBJ whole genome shotgun (WGS) entry which is preliminary data.</text>
</comment>
<accession>A0A9X1JZ76</accession>
<keyword evidence="1 6" id="KW-0963">Cytoplasm</keyword>
<keyword evidence="3 6" id="KW-0808">Transferase</keyword>
<dbReference type="PROSITE" id="PS00092">
    <property type="entry name" value="N6_MTASE"/>
    <property type="match status" value="1"/>
</dbReference>
<comment type="function">
    <text evidence="6">Specifically methylates the adenine in position 37 of tRNA(1)(Val) (anticodon cmo5UAC).</text>
</comment>
<dbReference type="Pfam" id="PF05175">
    <property type="entry name" value="MTS"/>
    <property type="match status" value="1"/>
</dbReference>
<dbReference type="HAMAP" id="MF_01872">
    <property type="entry name" value="tRNA_methyltr_YfiC"/>
    <property type="match status" value="1"/>
</dbReference>
<dbReference type="EC" id="2.1.1.223" evidence="6"/>
<dbReference type="RefSeq" id="WP_219050971.1">
    <property type="nucleotide sequence ID" value="NZ_JAHWDP010000001.1"/>
</dbReference>
<keyword evidence="5 6" id="KW-0819">tRNA processing</keyword>
<evidence type="ECO:0000256" key="2">
    <source>
        <dbReference type="ARBA" id="ARBA00022603"/>
    </source>
</evidence>
<feature type="domain" description="Methyltransferase small" evidence="7">
    <location>
        <begin position="35"/>
        <end position="126"/>
    </location>
</feature>
<evidence type="ECO:0000259" key="7">
    <source>
        <dbReference type="Pfam" id="PF05175"/>
    </source>
</evidence>
<comment type="similarity">
    <text evidence="6">Belongs to the methyltransferase superfamily. tRNA (adenine-N(6)-)-methyltransferase family.</text>
</comment>
<dbReference type="AlphaFoldDB" id="A0A9X1JZ76"/>
<dbReference type="GO" id="GO:0000179">
    <property type="term" value="F:rRNA (adenine-N6,N6-)-dimethyltransferase activity"/>
    <property type="evidence" value="ECO:0007669"/>
    <property type="project" value="InterPro"/>
</dbReference>
<dbReference type="CDD" id="cd02440">
    <property type="entry name" value="AdoMet_MTases"/>
    <property type="match status" value="1"/>
</dbReference>
<keyword evidence="9" id="KW-1185">Reference proteome</keyword>
<dbReference type="InterPro" id="IPR022882">
    <property type="entry name" value="tRNA_adenine-N6_MeTrfase"/>
</dbReference>
<dbReference type="PANTHER" id="PTHR47739:SF1">
    <property type="entry name" value="TRNA1(VAL) (ADENINE(37)-N6)-METHYLTRANSFERASE"/>
    <property type="match status" value="1"/>
</dbReference>
<evidence type="ECO:0000256" key="5">
    <source>
        <dbReference type="ARBA" id="ARBA00022694"/>
    </source>
</evidence>
<dbReference type="Proteomes" id="UP001138686">
    <property type="component" value="Unassembled WGS sequence"/>
</dbReference>
<dbReference type="PROSITE" id="PS01131">
    <property type="entry name" value="RRNA_A_DIMETH"/>
    <property type="match status" value="1"/>
</dbReference>
<dbReference type="GO" id="GO:0016430">
    <property type="term" value="F:tRNA (adenine-N6)-methyltransferase activity"/>
    <property type="evidence" value="ECO:0007669"/>
    <property type="project" value="UniProtKB-UniRule"/>
</dbReference>
<evidence type="ECO:0000256" key="4">
    <source>
        <dbReference type="ARBA" id="ARBA00022691"/>
    </source>
</evidence>
<dbReference type="PANTHER" id="PTHR47739">
    <property type="entry name" value="TRNA1(VAL) (ADENINE(37)-N6)-METHYLTRANSFERASE"/>
    <property type="match status" value="1"/>
</dbReference>
<dbReference type="GO" id="GO:0005737">
    <property type="term" value="C:cytoplasm"/>
    <property type="evidence" value="ECO:0007669"/>
    <property type="project" value="UniProtKB-SubCell"/>
</dbReference>
<comment type="subcellular location">
    <subcellularLocation>
        <location evidence="6">Cytoplasm</location>
    </subcellularLocation>
</comment>
<dbReference type="GO" id="GO:0003676">
    <property type="term" value="F:nucleic acid binding"/>
    <property type="evidence" value="ECO:0007669"/>
    <property type="project" value="InterPro"/>
</dbReference>
<organism evidence="8 9">
    <name type="scientific">Halomarinibacterium sedimenti</name>
    <dbReference type="NCBI Taxonomy" id="2857106"/>
    <lineage>
        <taxon>Bacteria</taxon>
        <taxon>Pseudomonadati</taxon>
        <taxon>Bacteroidota</taxon>
        <taxon>Flavobacteriia</taxon>
        <taxon>Flavobacteriales</taxon>
        <taxon>Flavobacteriaceae</taxon>
        <taxon>Halomarinibacterium</taxon>
    </lineage>
</organism>
<sequence>MSLPFKFKQFSVSQDHCAMKIGTDGVLLGAWVSLENNPQSILDIGAGTGIISLQLAQRTTAETIDAVEIDDDAYEQCSENFEASPWGDRLFCYHASVQEFASEIEEKYDLIISNPPFFSEDYKSDNDARDIARFNDALPFQHLVVCASHLLSEGGIFAVILPKKEERNFIQLASENNLYPQRICEVQGTPNSDIKRVLLEFSSKKTVPKKETLVIEISRHHYTPEYTNLVKDFYLKM</sequence>
<evidence type="ECO:0000256" key="3">
    <source>
        <dbReference type="ARBA" id="ARBA00022679"/>
    </source>
</evidence>
<evidence type="ECO:0000313" key="8">
    <source>
        <dbReference type="EMBL" id="MBW2936976.1"/>
    </source>
</evidence>